<dbReference type="HOGENOM" id="CLU_1813274_0_0_11"/>
<reference evidence="2 3" key="2">
    <citation type="journal article" date="2010" name="Stand. Genomic Sci.">
        <title>Complete genome sequence of Kribbella flavida type strain (IFO 14399).</title>
        <authorList>
            <person name="Pukall R."/>
            <person name="Lapidus A."/>
            <person name="Glavina Del Rio T."/>
            <person name="Copeland A."/>
            <person name="Tice H."/>
            <person name="Cheng J.-F."/>
            <person name="Lucas S."/>
            <person name="Chen F."/>
            <person name="Nolan M."/>
            <person name="LaButti K."/>
            <person name="Pati A."/>
            <person name="Ivanova N."/>
            <person name="Mavrommatis K."/>
            <person name="Mikhailova N."/>
            <person name="Pitluck S."/>
            <person name="Bruce D."/>
            <person name="Goodwin L."/>
            <person name="Land M."/>
            <person name="Hauser L."/>
            <person name="Chang Y.-J."/>
            <person name="Jeffries C.D."/>
            <person name="Chen A."/>
            <person name="Palaniappan K."/>
            <person name="Chain P."/>
            <person name="Rohde M."/>
            <person name="Goeker M."/>
            <person name="Bristow J."/>
            <person name="Eisen J.A."/>
            <person name="Markowitz V."/>
            <person name="Hugenholtz P."/>
            <person name="Kyrpides N.C."/>
            <person name="Klenk H.-P."/>
            <person name="Brettin T."/>
        </authorList>
    </citation>
    <scope>NUCLEOTIDE SEQUENCE [LARGE SCALE GENOMIC DNA]</scope>
    <source>
        <strain evidence="3">DSM 17836 / JCM 10339 / NBRC 14399</strain>
    </source>
</reference>
<dbReference type="Proteomes" id="UP000007967">
    <property type="component" value="Chromosome"/>
</dbReference>
<name>D2PR31_KRIFD</name>
<evidence type="ECO:0000313" key="2">
    <source>
        <dbReference type="EMBL" id="ADB32979.1"/>
    </source>
</evidence>
<dbReference type="STRING" id="479435.Kfla_3927"/>
<keyword evidence="1" id="KW-0732">Signal</keyword>
<feature type="chain" id="PRO_5003033129" description="Secreted protein" evidence="1">
    <location>
        <begin position="28"/>
        <end position="142"/>
    </location>
</feature>
<dbReference type="EMBL" id="CP001736">
    <property type="protein sequence ID" value="ADB32979.1"/>
    <property type="molecule type" value="Genomic_DNA"/>
</dbReference>
<feature type="signal peptide" evidence="1">
    <location>
        <begin position="1"/>
        <end position="27"/>
    </location>
</feature>
<keyword evidence="3" id="KW-1185">Reference proteome</keyword>
<dbReference type="RefSeq" id="WP_012921535.1">
    <property type="nucleotide sequence ID" value="NC_013729.1"/>
</dbReference>
<evidence type="ECO:0008006" key="4">
    <source>
        <dbReference type="Google" id="ProtNLM"/>
    </source>
</evidence>
<sequence>MRTRHRIAAIAAAVAALTAATITPAAAYDGYDQDCGNGGKFALTNGTLCVDIAGQPDQYGTIGVGYWRNGGTTYIDVSLGYLANGRTYWHPDGYITLAPGQSTTGTKRFNSWLNSSCVQGVMLVHNTSITYITGKAGPGCEN</sequence>
<gene>
    <name evidence="2" type="ordered locus">Kfla_3927</name>
</gene>
<dbReference type="AlphaFoldDB" id="D2PR31"/>
<proteinExistence type="predicted"/>
<evidence type="ECO:0000256" key="1">
    <source>
        <dbReference type="SAM" id="SignalP"/>
    </source>
</evidence>
<reference evidence="3" key="1">
    <citation type="submission" date="2009-09" db="EMBL/GenBank/DDBJ databases">
        <title>The complete genome of Kribbella flavida DSM 17836.</title>
        <authorList>
            <consortium name="US DOE Joint Genome Institute (JGI-PGF)"/>
            <person name="Lucas S."/>
            <person name="Copeland A."/>
            <person name="Lapidus A."/>
            <person name="Glavina del Rio T."/>
            <person name="Dalin E."/>
            <person name="Tice H."/>
            <person name="Bruce D."/>
            <person name="Goodwin L."/>
            <person name="Pitluck S."/>
            <person name="Kyrpides N."/>
            <person name="Mavromatis K."/>
            <person name="Ivanova N."/>
            <person name="Saunders E."/>
            <person name="Brettin T."/>
            <person name="Detter J.C."/>
            <person name="Han C."/>
            <person name="Larimer F."/>
            <person name="Land M."/>
            <person name="Hauser L."/>
            <person name="Markowitz V."/>
            <person name="Cheng J.-F."/>
            <person name="Hugenholtz P."/>
            <person name="Woyke T."/>
            <person name="Wu D."/>
            <person name="Pukall R."/>
            <person name="Klenk H.-P."/>
            <person name="Eisen J.A."/>
        </authorList>
    </citation>
    <scope>NUCLEOTIDE SEQUENCE [LARGE SCALE GENOMIC DNA]</scope>
    <source>
        <strain evidence="3">DSM 17836 / JCM 10339 / NBRC 14399</strain>
    </source>
</reference>
<organism evidence="2 3">
    <name type="scientific">Kribbella flavida (strain DSM 17836 / JCM 10339 / NBRC 14399)</name>
    <dbReference type="NCBI Taxonomy" id="479435"/>
    <lineage>
        <taxon>Bacteria</taxon>
        <taxon>Bacillati</taxon>
        <taxon>Actinomycetota</taxon>
        <taxon>Actinomycetes</taxon>
        <taxon>Propionibacteriales</taxon>
        <taxon>Kribbellaceae</taxon>
        <taxon>Kribbella</taxon>
    </lineage>
</organism>
<dbReference type="KEGG" id="kfl:Kfla_3927"/>
<evidence type="ECO:0000313" key="3">
    <source>
        <dbReference type="Proteomes" id="UP000007967"/>
    </source>
</evidence>
<protein>
    <recommendedName>
        <fullName evidence="4">Secreted protein</fullName>
    </recommendedName>
</protein>
<accession>D2PR31</accession>